<keyword evidence="1" id="KW-0175">Coiled coil</keyword>
<sequence length="298" mass="32995">MVLTVVDMFEFLELPDWDGTSVSQGEALDPNRQAPKRTTDPLSPDKVIPEKDYLMDKAEKPDDDVLKAREKKEKANADRAAKRAAGEGPSQVSRKRQKKNTAGEQRLAGVDAEKKVLEDQAAAQSARIAELEGLLATRDGEKQKLEKENKDLVAQLGQSEVVRHNTVRSLIPTVFKRLVDSVEYKKSLAKPYSLTYSAGWLAGVRIQRKQEDVDRIISSTKKINLDAPKLWKAEYNNLFSAEYPYIQKIADAYRLAPADLMNIFPDGPSPQGLVGSSSRPAEAPANVDTPQQEAPADP</sequence>
<keyword evidence="4" id="KW-1185">Reference proteome</keyword>
<evidence type="ECO:0000256" key="1">
    <source>
        <dbReference type="SAM" id="Coils"/>
    </source>
</evidence>
<dbReference type="AlphaFoldDB" id="A0A2U1PX81"/>
<evidence type="ECO:0000313" key="4">
    <source>
        <dbReference type="Proteomes" id="UP000245207"/>
    </source>
</evidence>
<reference evidence="3 4" key="1">
    <citation type="journal article" date="2018" name="Mol. Plant">
        <title>The genome of Artemisia annua provides insight into the evolution of Asteraceae family and artemisinin biosynthesis.</title>
        <authorList>
            <person name="Shen Q."/>
            <person name="Zhang L."/>
            <person name="Liao Z."/>
            <person name="Wang S."/>
            <person name="Yan T."/>
            <person name="Shi P."/>
            <person name="Liu M."/>
            <person name="Fu X."/>
            <person name="Pan Q."/>
            <person name="Wang Y."/>
            <person name="Lv Z."/>
            <person name="Lu X."/>
            <person name="Zhang F."/>
            <person name="Jiang W."/>
            <person name="Ma Y."/>
            <person name="Chen M."/>
            <person name="Hao X."/>
            <person name="Li L."/>
            <person name="Tang Y."/>
            <person name="Lv G."/>
            <person name="Zhou Y."/>
            <person name="Sun X."/>
            <person name="Brodelius P.E."/>
            <person name="Rose J.K.C."/>
            <person name="Tang K."/>
        </authorList>
    </citation>
    <scope>NUCLEOTIDE SEQUENCE [LARGE SCALE GENOMIC DNA]</scope>
    <source>
        <strain evidence="4">cv. Huhao1</strain>
        <tissue evidence="3">Leaf</tissue>
    </source>
</reference>
<dbReference type="Proteomes" id="UP000245207">
    <property type="component" value="Unassembled WGS sequence"/>
</dbReference>
<feature type="coiled-coil region" evidence="1">
    <location>
        <begin position="114"/>
        <end position="162"/>
    </location>
</feature>
<organism evidence="3 4">
    <name type="scientific">Artemisia annua</name>
    <name type="common">Sweet wormwood</name>
    <dbReference type="NCBI Taxonomy" id="35608"/>
    <lineage>
        <taxon>Eukaryota</taxon>
        <taxon>Viridiplantae</taxon>
        <taxon>Streptophyta</taxon>
        <taxon>Embryophyta</taxon>
        <taxon>Tracheophyta</taxon>
        <taxon>Spermatophyta</taxon>
        <taxon>Magnoliopsida</taxon>
        <taxon>eudicotyledons</taxon>
        <taxon>Gunneridae</taxon>
        <taxon>Pentapetalae</taxon>
        <taxon>asterids</taxon>
        <taxon>campanulids</taxon>
        <taxon>Asterales</taxon>
        <taxon>Asteraceae</taxon>
        <taxon>Asteroideae</taxon>
        <taxon>Anthemideae</taxon>
        <taxon>Artemisiinae</taxon>
        <taxon>Artemisia</taxon>
    </lineage>
</organism>
<evidence type="ECO:0000313" key="3">
    <source>
        <dbReference type="EMBL" id="PWA90378.1"/>
    </source>
</evidence>
<proteinExistence type="predicted"/>
<accession>A0A2U1PX81</accession>
<protein>
    <submittedName>
        <fullName evidence="3">Uncharacterized protein</fullName>
    </submittedName>
</protein>
<gene>
    <name evidence="3" type="ORF">CTI12_AA101580</name>
</gene>
<feature type="compositionally biased region" description="Basic and acidic residues" evidence="2">
    <location>
        <begin position="47"/>
        <end position="85"/>
    </location>
</feature>
<dbReference type="EMBL" id="PKPP01000635">
    <property type="protein sequence ID" value="PWA90378.1"/>
    <property type="molecule type" value="Genomic_DNA"/>
</dbReference>
<name>A0A2U1PX81_ARTAN</name>
<comment type="caution">
    <text evidence="3">The sequence shown here is derived from an EMBL/GenBank/DDBJ whole genome shotgun (WGS) entry which is preliminary data.</text>
</comment>
<feature type="region of interest" description="Disordered" evidence="2">
    <location>
        <begin position="267"/>
        <end position="298"/>
    </location>
</feature>
<evidence type="ECO:0000256" key="2">
    <source>
        <dbReference type="SAM" id="MobiDB-lite"/>
    </source>
</evidence>
<feature type="region of interest" description="Disordered" evidence="2">
    <location>
        <begin position="18"/>
        <end position="107"/>
    </location>
</feature>